<dbReference type="Pfam" id="PF01048">
    <property type="entry name" value="PNP_UDP_1"/>
    <property type="match status" value="1"/>
</dbReference>
<dbReference type="InterPro" id="IPR035994">
    <property type="entry name" value="Nucleoside_phosphorylase_sf"/>
</dbReference>
<dbReference type="EMBL" id="CP001742">
    <property type="protein sequence ID" value="ADL18525.1"/>
    <property type="molecule type" value="Genomic_DNA"/>
</dbReference>
<keyword evidence="2" id="KW-0808">Transferase</keyword>
<keyword evidence="3" id="KW-1185">Reference proteome</keyword>
<dbReference type="NCBIfam" id="TIGR01718">
    <property type="entry name" value="Uridine-psphlse"/>
    <property type="match status" value="1"/>
</dbReference>
<evidence type="ECO:0000313" key="2">
    <source>
        <dbReference type="EMBL" id="ADL18525.1"/>
    </source>
</evidence>
<dbReference type="PANTHER" id="PTHR43691:SF13">
    <property type="entry name" value="URIDINE PHOSPHORYLASE"/>
    <property type="match status" value="1"/>
</dbReference>
<dbReference type="eggNOG" id="arCOG01324">
    <property type="taxonomic scope" value="Archaea"/>
</dbReference>
<dbReference type="GO" id="GO:0009116">
    <property type="term" value="P:nucleoside metabolic process"/>
    <property type="evidence" value="ECO:0007669"/>
    <property type="project" value="InterPro"/>
</dbReference>
<protein>
    <submittedName>
        <fullName evidence="2">Uridine phosphorylase</fullName>
        <ecNumber evidence="2">2.4.2.3</ecNumber>
    </submittedName>
</protein>
<dbReference type="GO" id="GO:0004850">
    <property type="term" value="F:uridine phosphorylase activity"/>
    <property type="evidence" value="ECO:0007669"/>
    <property type="project" value="UniProtKB-EC"/>
</dbReference>
<dbReference type="InterPro" id="IPR010058">
    <property type="entry name" value="Uridine_phosphorylase"/>
</dbReference>
<dbReference type="KEGG" id="asc:ASAC_0117"/>
<evidence type="ECO:0000313" key="3">
    <source>
        <dbReference type="Proteomes" id="UP000000346"/>
    </source>
</evidence>
<dbReference type="EC" id="2.4.2.3" evidence="2"/>
<dbReference type="GO" id="GO:0009166">
    <property type="term" value="P:nucleotide catabolic process"/>
    <property type="evidence" value="ECO:0007669"/>
    <property type="project" value="InterPro"/>
</dbReference>
<dbReference type="InterPro" id="IPR000845">
    <property type="entry name" value="Nucleoside_phosphorylase_d"/>
</dbReference>
<gene>
    <name evidence="2" type="ordered locus">ASAC_0117</name>
</gene>
<dbReference type="OrthoDB" id="372263at2157"/>
<proteinExistence type="predicted"/>
<accession>D9PZN7</accession>
<reference evidence="2 3" key="1">
    <citation type="journal article" date="2010" name="Appl. Environ. Microbiol.">
        <title>The genome sequence of the crenarchaeon Acidilobus saccharovorans supports a new order, Acidilobales, and suggests an important ecological role in terrestrial acidic hot springs.</title>
        <authorList>
            <person name="Mardanov A.V."/>
            <person name="Svetlitchnyi V.A."/>
            <person name="Beletsky A.V."/>
            <person name="Prokofeva M.I."/>
            <person name="Bonch-Osmolovskaya E.A."/>
            <person name="Ravin N.V."/>
            <person name="Skryabin K.G."/>
        </authorList>
    </citation>
    <scope>NUCLEOTIDE SEQUENCE [LARGE SCALE GENOMIC DNA]</scope>
    <source>
        <strain evidence="3">DSM 16705 / JCM 18335 / VKM B-2471 / 345-15</strain>
    </source>
</reference>
<dbReference type="RefSeq" id="WP_013266037.1">
    <property type="nucleotide sequence ID" value="NC_014374.1"/>
</dbReference>
<sequence length="281" mass="30865">MEERMSSASRPFDSEGRAYHLGLRKGDVPKYVLMPGEVERASRIASSWDRSWRLAQRREYSSFRGVYRGVDVAVVSTGIGGPATAIAVEELLELGADTLIRVGSTGAIQDDIEVGDIIITTAAVRMDGTSYQYAPAGYPASASYEVIMALVEAAESLGVRYHLGITASTDSFYVGQGRPGYGGYMPSWSRNLVPDLRQMRVLNFEMESATLLTLANIYGFRAGAVHAVYAQRVKDEFVAHAGEENLIKVADEAVRILHEWDEVKGRAGKRYFYPSLLRPGP</sequence>
<feature type="domain" description="Nucleoside phosphorylase" evidence="1">
    <location>
        <begin position="35"/>
        <end position="250"/>
    </location>
</feature>
<name>D9PZN7_ACIS3</name>
<dbReference type="PANTHER" id="PTHR43691">
    <property type="entry name" value="URIDINE PHOSPHORYLASE"/>
    <property type="match status" value="1"/>
</dbReference>
<dbReference type="AlphaFoldDB" id="D9PZN7"/>
<dbReference type="CDD" id="cd17767">
    <property type="entry name" value="UP_EcUdp-like"/>
    <property type="match status" value="1"/>
</dbReference>
<dbReference type="STRING" id="666510.ASAC_0117"/>
<keyword evidence="2" id="KW-0328">Glycosyltransferase</keyword>
<dbReference type="Gene3D" id="3.40.50.1580">
    <property type="entry name" value="Nucleoside phosphorylase domain"/>
    <property type="match status" value="1"/>
</dbReference>
<dbReference type="InParanoid" id="D9PZN7"/>
<evidence type="ECO:0000259" key="1">
    <source>
        <dbReference type="Pfam" id="PF01048"/>
    </source>
</evidence>
<dbReference type="HOGENOM" id="CLU_068457_0_0_2"/>
<organism evidence="2 3">
    <name type="scientific">Acidilobus saccharovorans (strain DSM 16705 / JCM 18335 / VKM B-2471 / 345-15)</name>
    <dbReference type="NCBI Taxonomy" id="666510"/>
    <lineage>
        <taxon>Archaea</taxon>
        <taxon>Thermoproteota</taxon>
        <taxon>Thermoprotei</taxon>
        <taxon>Acidilobales</taxon>
        <taxon>Acidilobaceae</taxon>
        <taxon>Acidilobus</taxon>
    </lineage>
</organism>
<dbReference type="GO" id="GO:0005829">
    <property type="term" value="C:cytosol"/>
    <property type="evidence" value="ECO:0007669"/>
    <property type="project" value="TreeGrafter"/>
</dbReference>
<dbReference type="GeneID" id="9498331"/>
<dbReference type="Proteomes" id="UP000000346">
    <property type="component" value="Chromosome"/>
</dbReference>
<dbReference type="SUPFAM" id="SSF53167">
    <property type="entry name" value="Purine and uridine phosphorylases"/>
    <property type="match status" value="1"/>
</dbReference>